<feature type="non-terminal residue" evidence="1">
    <location>
        <position position="62"/>
    </location>
</feature>
<evidence type="ECO:0000313" key="1">
    <source>
        <dbReference type="EMBL" id="KAK7495321.1"/>
    </source>
</evidence>
<protein>
    <submittedName>
        <fullName evidence="1">Uncharacterized protein</fullName>
    </submittedName>
</protein>
<accession>A0ABD0L7V1</accession>
<gene>
    <name evidence="1" type="ORF">BaRGS_00013503</name>
</gene>
<reference evidence="1 2" key="1">
    <citation type="journal article" date="2023" name="Sci. Data">
        <title>Genome assembly of the Korean intertidal mud-creeper Batillaria attramentaria.</title>
        <authorList>
            <person name="Patra A.K."/>
            <person name="Ho P.T."/>
            <person name="Jun S."/>
            <person name="Lee S.J."/>
            <person name="Kim Y."/>
            <person name="Won Y.J."/>
        </authorList>
    </citation>
    <scope>NUCLEOTIDE SEQUENCE [LARGE SCALE GENOMIC DNA]</scope>
    <source>
        <strain evidence="1">Wonlab-2016</strain>
    </source>
</reference>
<sequence length="62" mass="7239">MRRSKAEYNVHWVLLPSGSVSEEDAIFAVPVKQPLLHKTVSETRTSYYWRGLQRHSENVKLL</sequence>
<dbReference type="EMBL" id="JACVVK020000076">
    <property type="protein sequence ID" value="KAK7495321.1"/>
    <property type="molecule type" value="Genomic_DNA"/>
</dbReference>
<keyword evidence="2" id="KW-1185">Reference proteome</keyword>
<dbReference type="AlphaFoldDB" id="A0ABD0L7V1"/>
<comment type="caution">
    <text evidence="1">The sequence shown here is derived from an EMBL/GenBank/DDBJ whole genome shotgun (WGS) entry which is preliminary data.</text>
</comment>
<name>A0ABD0L7V1_9CAEN</name>
<organism evidence="1 2">
    <name type="scientific">Batillaria attramentaria</name>
    <dbReference type="NCBI Taxonomy" id="370345"/>
    <lineage>
        <taxon>Eukaryota</taxon>
        <taxon>Metazoa</taxon>
        <taxon>Spiralia</taxon>
        <taxon>Lophotrochozoa</taxon>
        <taxon>Mollusca</taxon>
        <taxon>Gastropoda</taxon>
        <taxon>Caenogastropoda</taxon>
        <taxon>Sorbeoconcha</taxon>
        <taxon>Cerithioidea</taxon>
        <taxon>Batillariidae</taxon>
        <taxon>Batillaria</taxon>
    </lineage>
</organism>
<evidence type="ECO:0000313" key="2">
    <source>
        <dbReference type="Proteomes" id="UP001519460"/>
    </source>
</evidence>
<dbReference type="Proteomes" id="UP001519460">
    <property type="component" value="Unassembled WGS sequence"/>
</dbReference>
<proteinExistence type="predicted"/>